<dbReference type="GO" id="GO:0005737">
    <property type="term" value="C:cytoplasm"/>
    <property type="evidence" value="ECO:0007669"/>
    <property type="project" value="TreeGrafter"/>
</dbReference>
<dbReference type="InterPro" id="IPR004993">
    <property type="entry name" value="GH3"/>
</dbReference>
<dbReference type="PANTHER" id="PTHR31901">
    <property type="entry name" value="GH3 DOMAIN-CONTAINING PROTEIN"/>
    <property type="match status" value="1"/>
</dbReference>
<gene>
    <name evidence="1" type="ORF">NCGR_LOCUS52171</name>
</gene>
<evidence type="ECO:0000313" key="1">
    <source>
        <dbReference type="EMBL" id="CAD6268866.1"/>
    </source>
</evidence>
<dbReference type="AlphaFoldDB" id="A0A811REY9"/>
<name>A0A811REY9_9POAL</name>
<accession>A0A811REY9</accession>
<dbReference type="OrthoDB" id="679297at2759"/>
<dbReference type="Pfam" id="PF03321">
    <property type="entry name" value="GH3"/>
    <property type="match status" value="1"/>
</dbReference>
<comment type="caution">
    <text evidence="1">The sequence shown here is derived from an EMBL/GenBank/DDBJ whole genome shotgun (WGS) entry which is preliminary data.</text>
</comment>
<evidence type="ECO:0000313" key="2">
    <source>
        <dbReference type="Proteomes" id="UP000604825"/>
    </source>
</evidence>
<reference evidence="1" key="1">
    <citation type="submission" date="2020-10" db="EMBL/GenBank/DDBJ databases">
        <authorList>
            <person name="Han B."/>
            <person name="Lu T."/>
            <person name="Zhao Q."/>
            <person name="Huang X."/>
            <person name="Zhao Y."/>
        </authorList>
    </citation>
    <scope>NUCLEOTIDE SEQUENCE</scope>
</reference>
<dbReference type="GO" id="GO:0016881">
    <property type="term" value="F:acid-amino acid ligase activity"/>
    <property type="evidence" value="ECO:0007669"/>
    <property type="project" value="TreeGrafter"/>
</dbReference>
<dbReference type="Proteomes" id="UP000604825">
    <property type="component" value="Unassembled WGS sequence"/>
</dbReference>
<sequence>MAEKLECIEEMTTNVDAVQGRVLAEILARNGDVEYLTKCGLAAGAAAAHASFRGKVPMVTYENVKPYILPVANGDMSPVLTAPGHPISEFIVTTGTSGGEPKLIPAVKDELDRRMLLHSLVTAVMNQ</sequence>
<dbReference type="PANTHER" id="PTHR31901:SF60">
    <property type="match status" value="1"/>
</dbReference>
<protein>
    <submittedName>
        <fullName evidence="1">Uncharacterized protein</fullName>
    </submittedName>
</protein>
<keyword evidence="2" id="KW-1185">Reference proteome</keyword>
<dbReference type="EMBL" id="CAJGYO010000014">
    <property type="protein sequence ID" value="CAD6268866.1"/>
    <property type="molecule type" value="Genomic_DNA"/>
</dbReference>
<organism evidence="1 2">
    <name type="scientific">Miscanthus lutarioriparius</name>
    <dbReference type="NCBI Taxonomy" id="422564"/>
    <lineage>
        <taxon>Eukaryota</taxon>
        <taxon>Viridiplantae</taxon>
        <taxon>Streptophyta</taxon>
        <taxon>Embryophyta</taxon>
        <taxon>Tracheophyta</taxon>
        <taxon>Spermatophyta</taxon>
        <taxon>Magnoliopsida</taxon>
        <taxon>Liliopsida</taxon>
        <taxon>Poales</taxon>
        <taxon>Poaceae</taxon>
        <taxon>PACMAD clade</taxon>
        <taxon>Panicoideae</taxon>
        <taxon>Andropogonodae</taxon>
        <taxon>Andropogoneae</taxon>
        <taxon>Saccharinae</taxon>
        <taxon>Miscanthus</taxon>
    </lineage>
</organism>
<proteinExistence type="predicted"/>